<protein>
    <recommendedName>
        <fullName evidence="1">Glucosamine kinase</fullName>
        <shortName evidence="1">GlcN kinase</shortName>
        <shortName evidence="1">GlcNK</shortName>
        <ecNumber evidence="1">2.7.1.8</ecNumber>
    </recommendedName>
</protein>
<comment type="cofactor">
    <cofactor evidence="1">
        <name>Mg(2+)</name>
        <dbReference type="ChEBI" id="CHEBI:18420"/>
    </cofactor>
    <text evidence="1">Binds 2 Mg(2+) ions per subunit.</text>
</comment>
<comment type="catalytic activity">
    <reaction evidence="1">
        <text>D-glucosamine + ATP = D-glucosamine 6-phosphate + ADP + H(+)</text>
        <dbReference type="Rhea" id="RHEA:10948"/>
        <dbReference type="ChEBI" id="CHEBI:15378"/>
        <dbReference type="ChEBI" id="CHEBI:30616"/>
        <dbReference type="ChEBI" id="CHEBI:58723"/>
        <dbReference type="ChEBI" id="CHEBI:58725"/>
        <dbReference type="ChEBI" id="CHEBI:456216"/>
        <dbReference type="EC" id="2.7.1.8"/>
    </reaction>
</comment>
<evidence type="ECO:0000256" key="2">
    <source>
        <dbReference type="SAM" id="MobiDB-lite"/>
    </source>
</evidence>
<feature type="compositionally biased region" description="Basic and acidic residues" evidence="2">
    <location>
        <begin position="464"/>
        <end position="484"/>
    </location>
</feature>
<keyword evidence="1" id="KW-0460">Magnesium</keyword>
<dbReference type="GO" id="GO:0000287">
    <property type="term" value="F:magnesium ion binding"/>
    <property type="evidence" value="ECO:0007669"/>
    <property type="project" value="UniProtKB-UniRule"/>
</dbReference>
<dbReference type="GO" id="GO:0005524">
    <property type="term" value="F:ATP binding"/>
    <property type="evidence" value="ECO:0007669"/>
    <property type="project" value="UniProtKB-KW"/>
</dbReference>
<dbReference type="EMBL" id="CAJVAP010000008">
    <property type="protein sequence ID" value="CAG7606654.1"/>
    <property type="molecule type" value="Genomic_DNA"/>
</dbReference>
<keyword evidence="1" id="KW-0479">Metal-binding</keyword>
<feature type="binding site" evidence="1">
    <location>
        <position position="331"/>
    </location>
    <ligand>
        <name>D-glucosamine</name>
        <dbReference type="ChEBI" id="CHEBI:58723"/>
    </ligand>
</feature>
<keyword evidence="1 3" id="KW-0808">Transferase</keyword>
<dbReference type="GO" id="GO:0005975">
    <property type="term" value="P:carbohydrate metabolic process"/>
    <property type="evidence" value="ECO:0007669"/>
    <property type="project" value="UniProtKB-UniRule"/>
</dbReference>
<reference evidence="3" key="1">
    <citation type="submission" date="2021-06" db="EMBL/GenBank/DDBJ databases">
        <authorList>
            <person name="Criscuolo A."/>
        </authorList>
    </citation>
    <scope>NUCLEOTIDE SEQUENCE</scope>
    <source>
        <strain evidence="3">CIP111803</strain>
    </source>
</reference>
<keyword evidence="4" id="KW-1185">Reference proteome</keyword>
<dbReference type="GO" id="GO:0047931">
    <property type="term" value="F:glucosamine kinase activity"/>
    <property type="evidence" value="ECO:0007669"/>
    <property type="project" value="UniProtKB-UniRule"/>
</dbReference>
<dbReference type="HAMAP" id="MF_02218">
    <property type="entry name" value="GlcN_kinase"/>
    <property type="match status" value="1"/>
</dbReference>
<evidence type="ECO:0000313" key="4">
    <source>
        <dbReference type="Proteomes" id="UP000693892"/>
    </source>
</evidence>
<comment type="similarity">
    <text evidence="1">Belongs to the actinobacterial glucosamine kinase family.</text>
</comment>
<dbReference type="EC" id="2.7.1.8" evidence="1"/>
<feature type="compositionally biased region" description="Low complexity" evidence="2">
    <location>
        <begin position="16"/>
        <end position="33"/>
    </location>
</feature>
<comment type="function">
    <text evidence="1">Catalyzes the ATP-dependent phosphorylation of D-glucosamine (GlcN) to D-glucosamine 6-phosphate. May be involved in the phosphorylation of acquired extracellular GlcN derived from the hydrolysis of chitosan, i.e., in the incorporation of exogenous GlcN into the bacterial GlcNAc metabolism.</text>
</comment>
<comment type="caution">
    <text evidence="3">The sequence shown here is derived from an EMBL/GenBank/DDBJ whole genome shotgun (WGS) entry which is preliminary data.</text>
</comment>
<keyword evidence="1" id="KW-0119">Carbohydrate metabolism</keyword>
<dbReference type="RefSeq" id="WP_218114575.1">
    <property type="nucleotide sequence ID" value="NZ_CAJVAP010000008.1"/>
</dbReference>
<feature type="binding site" evidence="1">
    <location>
        <position position="436"/>
    </location>
    <ligand>
        <name>D-glucosamine</name>
        <dbReference type="ChEBI" id="CHEBI:58723"/>
    </ligand>
</feature>
<keyword evidence="1" id="KW-0547">Nucleotide-binding</keyword>
<feature type="binding site" evidence="1">
    <location>
        <position position="336"/>
    </location>
    <ligand>
        <name>Mg(2+)</name>
        <dbReference type="ChEBI" id="CHEBI:18420"/>
        <label>1</label>
    </ligand>
</feature>
<organism evidence="3 4">
    <name type="scientific">Leucobacter soli</name>
    <dbReference type="NCBI Taxonomy" id="2812850"/>
    <lineage>
        <taxon>Bacteria</taxon>
        <taxon>Bacillati</taxon>
        <taxon>Actinomycetota</taxon>
        <taxon>Actinomycetes</taxon>
        <taxon>Micrococcales</taxon>
        <taxon>Microbacteriaceae</taxon>
        <taxon>Leucobacter</taxon>
    </lineage>
</organism>
<dbReference type="InterPro" id="IPR043674">
    <property type="entry name" value="GlcN_kinase"/>
</dbReference>
<feature type="binding site" evidence="1">
    <location>
        <position position="200"/>
    </location>
    <ligand>
        <name>ATP</name>
        <dbReference type="ChEBI" id="CHEBI:30616"/>
    </ligand>
</feature>
<feature type="binding site" evidence="1">
    <location>
        <position position="349"/>
    </location>
    <ligand>
        <name>Mg(2+)</name>
        <dbReference type="ChEBI" id="CHEBI:18420"/>
        <label>1</label>
    </ligand>
</feature>
<feature type="region of interest" description="Disordered" evidence="2">
    <location>
        <begin position="461"/>
        <end position="502"/>
    </location>
</feature>
<evidence type="ECO:0000256" key="1">
    <source>
        <dbReference type="HAMAP-Rule" id="MF_02218"/>
    </source>
</evidence>
<keyword evidence="1 3" id="KW-0418">Kinase</keyword>
<proteinExistence type="inferred from homology"/>
<sequence>MSPPEHVNGPGPDAEAGAGIDAGPAFAGPGARARGARLTDAEPRLAGARVRLDGERVVWSREDAEAAPSAGTGIPSAVVDLVLGAGDEVGAGIGADADARADGGAVAFAGALAAAAGDPERERAIPVDQTHVSVIVDECWVVKIVGSWGAADRSAAILERLRAAGSTATPAFVGALEWQHPDRGSSALALVSAYVPDSDDGWTWAVDDALAHLARGAAKPDWPARLGALAAEMHTALRIEPTEAHAAPDPRAGDRARARAVHERAFAAIDAVGSAAAVAAPGSTAAGGLDGSARGSAGFAVRMRARREALAAAIGTIPDRSDAPLVTPHGDFHVGQILRTGDGRYLVLDFDGDPQWGPEQRFRPDGAARDVAHMLVSIDLVAAVVQRRLGGPDERAWSWADSAKQGFLEAYEAVAGSEMLDAAAVPGLVAEQLLIELAYAERFLPEWRYAPDGAITRRYASRRAANERSANDRAENDSTENDRTEDYDETEPPWIPPASPTT</sequence>
<dbReference type="Proteomes" id="UP000693892">
    <property type="component" value="Unassembled WGS sequence"/>
</dbReference>
<dbReference type="AlphaFoldDB" id="A0A916NVF5"/>
<feature type="binding site" evidence="1">
    <location>
        <begin position="193"/>
        <end position="195"/>
    </location>
    <ligand>
        <name>ATP</name>
        <dbReference type="ChEBI" id="CHEBI:30616"/>
    </ligand>
</feature>
<evidence type="ECO:0000313" key="3">
    <source>
        <dbReference type="EMBL" id="CAG7606654.1"/>
    </source>
</evidence>
<comment type="subunit">
    <text evidence="1">Monomer.</text>
</comment>
<comment type="caution">
    <text evidence="1">Lacks conserved residue(s) required for the propagation of feature annotation.</text>
</comment>
<feature type="compositionally biased region" description="Pro residues" evidence="2">
    <location>
        <begin position="493"/>
        <end position="502"/>
    </location>
</feature>
<feature type="binding site" evidence="1">
    <location>
        <position position="351"/>
    </location>
    <ligand>
        <name>Mg(2+)</name>
        <dbReference type="ChEBI" id="CHEBI:18420"/>
        <label>2</label>
    </ligand>
</feature>
<feature type="binding site" evidence="1">
    <location>
        <position position="349"/>
    </location>
    <ligand>
        <name>Mg(2+)</name>
        <dbReference type="ChEBI" id="CHEBI:18420"/>
        <label>2</label>
    </ligand>
</feature>
<keyword evidence="1" id="KW-0067">ATP-binding</keyword>
<gene>
    <name evidence="3" type="ORF">LEUCIP111803_00954</name>
</gene>
<name>A0A916NVF5_9MICO</name>
<feature type="binding site" evidence="1">
    <location>
        <position position="143"/>
    </location>
    <ligand>
        <name>ATP</name>
        <dbReference type="ChEBI" id="CHEBI:30616"/>
    </ligand>
</feature>
<accession>A0A916NVF5</accession>
<feature type="region of interest" description="Disordered" evidence="2">
    <location>
        <begin position="1"/>
        <end position="36"/>
    </location>
</feature>